<keyword evidence="1" id="KW-0479">Metal-binding</keyword>
<dbReference type="GO" id="GO:0046872">
    <property type="term" value="F:metal ion binding"/>
    <property type="evidence" value="ECO:0007669"/>
    <property type="project" value="UniProtKB-KW"/>
</dbReference>
<evidence type="ECO:0000256" key="1">
    <source>
        <dbReference type="ARBA" id="ARBA00022723"/>
    </source>
</evidence>
<reference evidence="9" key="3">
    <citation type="journal article" date="2012" name="PLoS Pathog.">
        <title>Comparative genomics of the apicomplexan parasites Toxoplasma gondii and Neospora caninum: Coccidia differing in host range and transmission strategy.</title>
        <authorList>
            <person name="Reid A.J."/>
            <person name="Vermont S.J."/>
            <person name="Cotton J.A."/>
            <person name="Harris D."/>
            <person name="Hill-Cawthorne G.A."/>
            <person name="Konen-Waisman S."/>
            <person name="Latham S.M."/>
            <person name="Mourier T."/>
            <person name="Norton R."/>
            <person name="Quail M.A."/>
            <person name="Sanders M."/>
            <person name="Shanmugam D."/>
            <person name="Sohal A."/>
            <person name="Wasmuth J.D."/>
            <person name="Brunk B."/>
            <person name="Grigg M.E."/>
            <person name="Howard J.C."/>
            <person name="Parkinson J."/>
            <person name="Roos D.S."/>
            <person name="Trees A.J."/>
            <person name="Berriman M."/>
            <person name="Pain A."/>
            <person name="Wastling J.M."/>
        </authorList>
    </citation>
    <scope>NUCLEOTIDE SEQUENCE [LARGE SCALE GENOMIC DNA]</scope>
    <source>
        <strain evidence="9">Liverpool</strain>
    </source>
</reference>
<dbReference type="InterPro" id="IPR006186">
    <property type="entry name" value="Ser/Thr-sp_prot-phosphatase"/>
</dbReference>
<keyword evidence="2 4" id="KW-0378">Hydrolase</keyword>
<dbReference type="FunCoup" id="F0VL38">
    <property type="interactions" value="16"/>
</dbReference>
<dbReference type="PROSITE" id="PS00125">
    <property type="entry name" value="SER_THR_PHOSPHATASE"/>
    <property type="match status" value="1"/>
</dbReference>
<evidence type="ECO:0000313" key="9">
    <source>
        <dbReference type="Proteomes" id="UP000007494"/>
    </source>
</evidence>
<evidence type="ECO:0000256" key="5">
    <source>
        <dbReference type="SAM" id="MobiDB-lite"/>
    </source>
</evidence>
<organism evidence="7 9">
    <name type="scientific">Neospora caninum (strain Liverpool)</name>
    <dbReference type="NCBI Taxonomy" id="572307"/>
    <lineage>
        <taxon>Eukaryota</taxon>
        <taxon>Sar</taxon>
        <taxon>Alveolata</taxon>
        <taxon>Apicomplexa</taxon>
        <taxon>Conoidasida</taxon>
        <taxon>Coccidia</taxon>
        <taxon>Eucoccidiorida</taxon>
        <taxon>Eimeriorina</taxon>
        <taxon>Sarcocystidae</taxon>
        <taxon>Neospora</taxon>
    </lineage>
</organism>
<dbReference type="InterPro" id="IPR047129">
    <property type="entry name" value="PPA2-like"/>
</dbReference>
<dbReference type="eggNOG" id="KOG0371">
    <property type="taxonomic scope" value="Eukaryota"/>
</dbReference>
<dbReference type="EMBL" id="FR823391">
    <property type="protein sequence ID" value="CBZ54790.1"/>
    <property type="molecule type" value="Genomic_DNA"/>
</dbReference>
<dbReference type="PRINTS" id="PR00114">
    <property type="entry name" value="STPHPHTASE"/>
</dbReference>
<evidence type="ECO:0000256" key="4">
    <source>
        <dbReference type="RuleBase" id="RU004273"/>
    </source>
</evidence>
<protein>
    <recommendedName>
        <fullName evidence="4">Serine/threonine-protein phosphatase</fullName>
        <ecNumber evidence="4">3.1.3.16</ecNumber>
    </recommendedName>
</protein>
<dbReference type="Pfam" id="PF00149">
    <property type="entry name" value="Metallophos"/>
    <property type="match status" value="1"/>
</dbReference>
<reference evidence="8" key="4">
    <citation type="journal article" date="2015" name="PLoS ONE">
        <title>Comprehensive Evaluation of Toxoplasma gondii VEG and Neospora caninum LIV Genomes with Tachyzoite Stage Transcriptome and Proteome Defines Novel Transcript Features.</title>
        <authorList>
            <person name="Ramaprasad A."/>
            <person name="Mourier T."/>
            <person name="Naeem R."/>
            <person name="Malas T.B."/>
            <person name="Moussa E."/>
            <person name="Panigrahi A."/>
            <person name="Vermont S.J."/>
            <person name="Otto T.D."/>
            <person name="Wastling J."/>
            <person name="Pain A."/>
        </authorList>
    </citation>
    <scope>NUCLEOTIDE SEQUENCE</scope>
    <source>
        <strain evidence="8">Liverpool</strain>
    </source>
</reference>
<dbReference type="InParanoid" id="F0VL38"/>
<dbReference type="SMART" id="SM00156">
    <property type="entry name" value="PP2Ac"/>
    <property type="match status" value="1"/>
</dbReference>
<accession>F0VL38</accession>
<feature type="region of interest" description="Disordered" evidence="5">
    <location>
        <begin position="1"/>
        <end position="127"/>
    </location>
</feature>
<keyword evidence="3" id="KW-0464">Manganese</keyword>
<dbReference type="PANTHER" id="PTHR45619">
    <property type="entry name" value="SERINE/THREONINE-PROTEIN PHOSPHATASE PP2A-RELATED"/>
    <property type="match status" value="1"/>
</dbReference>
<sequence>MEDSAMEVPRQGGLEAHMSGPTGGLLSAAAMRRVEEIEDRSFNVRQQHQLRKRQQHGEDSSTGQCDGDDADSDDWKSPRGDKRRAPPHEATEGHEDGQLLGERQKTGTRARPVSGAADESSASTGASSIRVAASSLRDGRDFRACSGDLTHGSLKSGLKDDSGWSDFGKSREALEHSGDAAAGKDSMNQRRSGAKLLEIDLDQAHGKKYGKEFPHAGEVQLHRRRKNDLHAWVEQLLRCQPLRREEVLLLCELLKDTLKSEPNCVSVPTPVTVAGDIHGQFYDLLELFRVGGKPPNTSYLFLGDYVDRGFYSVEVFCLMAAFKVLYPRKMFLLRGNHESRGITQVYGFYDECARKYGDGFNAVWTALTEAFDYLPLTAAIGSECFCDHGGLSKHLMTIDAIQAVDRFQEPPQEGGMCDLLWSDPYDSAMFLSDLPQTDAPGGVSAVTAGDPLGGGLDEDGWAPSSRGAGMLWGPTVTEQFLHLNGVGCICRAHQLAQDGYQWCHNEKVCTVFSAPNYCYRCGNQASLMIVNDDLERSFVKFGQAPERGEPQQVRSLPDYFL</sequence>
<keyword evidence="9" id="KW-1185">Reference proteome</keyword>
<name>F0VL38_NEOCL</name>
<dbReference type="GO" id="GO:0004722">
    <property type="term" value="F:protein serine/threonine phosphatase activity"/>
    <property type="evidence" value="ECO:0007669"/>
    <property type="project" value="UniProtKB-EC"/>
</dbReference>
<proteinExistence type="inferred from homology"/>
<dbReference type="EMBL" id="LN714485">
    <property type="protein sequence ID" value="CEL69507.1"/>
    <property type="molecule type" value="Genomic_DNA"/>
</dbReference>
<dbReference type="VEuPathDB" id="ToxoDB:NCLIV_052160"/>
<dbReference type="AlphaFoldDB" id="F0VL38"/>
<reference evidence="7" key="1">
    <citation type="submission" date="2011-02" db="EMBL/GenBank/DDBJ databases">
        <authorList>
            <person name="Aslett M."/>
        </authorList>
    </citation>
    <scope>NUCLEOTIDE SEQUENCE</scope>
    <source>
        <strain evidence="7">Liverpool</strain>
    </source>
</reference>
<dbReference type="Gene3D" id="3.60.21.10">
    <property type="match status" value="1"/>
</dbReference>
<feature type="domain" description="Serine/threonine specific protein phosphatases" evidence="6">
    <location>
        <begin position="333"/>
        <end position="338"/>
    </location>
</feature>
<dbReference type="RefSeq" id="XP_003884818.1">
    <property type="nucleotide sequence ID" value="XM_003884769.1"/>
</dbReference>
<evidence type="ECO:0000259" key="6">
    <source>
        <dbReference type="PROSITE" id="PS00125"/>
    </source>
</evidence>
<gene>
    <name evidence="8" type="ORF">BN1204_052160</name>
    <name evidence="7" type="ORF">NCLIV_052160</name>
</gene>
<dbReference type="SUPFAM" id="SSF56300">
    <property type="entry name" value="Metallo-dependent phosphatases"/>
    <property type="match status" value="1"/>
</dbReference>
<dbReference type="InterPro" id="IPR029052">
    <property type="entry name" value="Metallo-depent_PP-like"/>
</dbReference>
<feature type="compositionally biased region" description="Basic and acidic residues" evidence="5">
    <location>
        <begin position="32"/>
        <end position="42"/>
    </location>
</feature>
<dbReference type="GeneID" id="13446494"/>
<reference evidence="7" key="2">
    <citation type="submission" date="2011-03" db="EMBL/GenBank/DDBJ databases">
        <title>Comparative genomics and transcriptomics of Neospora caninum and Toxoplasma gondii.</title>
        <authorList>
            <person name="Reid A.J."/>
            <person name="Sohal A."/>
            <person name="Harris D."/>
            <person name="Quail M."/>
            <person name="Sanders M."/>
            <person name="Berriman M."/>
            <person name="Wastling J.M."/>
            <person name="Pain A."/>
        </authorList>
    </citation>
    <scope>NUCLEOTIDE SEQUENCE</scope>
    <source>
        <strain evidence="7">Liverpool</strain>
    </source>
</reference>
<dbReference type="OMA" id="HAWVEQL"/>
<feature type="compositionally biased region" description="Basic and acidic residues" evidence="5">
    <location>
        <begin position="73"/>
        <end position="105"/>
    </location>
</feature>
<evidence type="ECO:0000313" key="8">
    <source>
        <dbReference type="EMBL" id="CEL69507.1"/>
    </source>
</evidence>
<dbReference type="EC" id="3.1.3.16" evidence="4"/>
<dbReference type="InterPro" id="IPR004843">
    <property type="entry name" value="Calcineurin-like_PHP"/>
</dbReference>
<evidence type="ECO:0000313" key="7">
    <source>
        <dbReference type="EMBL" id="CBZ54790.1"/>
    </source>
</evidence>
<evidence type="ECO:0000256" key="2">
    <source>
        <dbReference type="ARBA" id="ARBA00022801"/>
    </source>
</evidence>
<comment type="catalytic activity">
    <reaction evidence="4">
        <text>O-phospho-L-threonyl-[protein] + H2O = L-threonyl-[protein] + phosphate</text>
        <dbReference type="Rhea" id="RHEA:47004"/>
        <dbReference type="Rhea" id="RHEA-COMP:11060"/>
        <dbReference type="Rhea" id="RHEA-COMP:11605"/>
        <dbReference type="ChEBI" id="CHEBI:15377"/>
        <dbReference type="ChEBI" id="CHEBI:30013"/>
        <dbReference type="ChEBI" id="CHEBI:43474"/>
        <dbReference type="ChEBI" id="CHEBI:61977"/>
        <dbReference type="EC" id="3.1.3.16"/>
    </reaction>
</comment>
<dbReference type="OrthoDB" id="329283at2759"/>
<comment type="similarity">
    <text evidence="4">Belongs to the PPP phosphatase family.</text>
</comment>
<evidence type="ECO:0000256" key="3">
    <source>
        <dbReference type="ARBA" id="ARBA00023211"/>
    </source>
</evidence>
<dbReference type="Proteomes" id="UP000007494">
    <property type="component" value="Chromosome X"/>
</dbReference>